<protein>
    <submittedName>
        <fullName evidence="1">Uncharacterized protein</fullName>
    </submittedName>
</protein>
<evidence type="ECO:0000313" key="2">
    <source>
        <dbReference type="Proteomes" id="UP000026915"/>
    </source>
</evidence>
<name>A0A061DLM3_THECC</name>
<dbReference type="Gramene" id="EOX93332">
    <property type="protein sequence ID" value="EOX93332"/>
    <property type="gene ID" value="TCM_002169"/>
</dbReference>
<dbReference type="AlphaFoldDB" id="A0A061DLM3"/>
<dbReference type="Proteomes" id="UP000026915">
    <property type="component" value="Chromosome 1"/>
</dbReference>
<proteinExistence type="predicted"/>
<reference evidence="1 2" key="1">
    <citation type="journal article" date="2013" name="Genome Biol.">
        <title>The genome sequence of the most widely cultivated cacao type and its use to identify candidate genes regulating pod color.</title>
        <authorList>
            <person name="Motamayor J.C."/>
            <person name="Mockaitis K."/>
            <person name="Schmutz J."/>
            <person name="Haiminen N."/>
            <person name="Iii D.L."/>
            <person name="Cornejo O."/>
            <person name="Findley S.D."/>
            <person name="Zheng P."/>
            <person name="Utro F."/>
            <person name="Royaert S."/>
            <person name="Saski C."/>
            <person name="Jenkins J."/>
            <person name="Podicheti R."/>
            <person name="Zhao M."/>
            <person name="Scheffler B.E."/>
            <person name="Stack J.C."/>
            <person name="Feltus F.A."/>
            <person name="Mustiga G.M."/>
            <person name="Amores F."/>
            <person name="Phillips W."/>
            <person name="Marelli J.P."/>
            <person name="May G.D."/>
            <person name="Shapiro H."/>
            <person name="Ma J."/>
            <person name="Bustamante C.D."/>
            <person name="Schnell R.J."/>
            <person name="Main D."/>
            <person name="Gilbert D."/>
            <person name="Parida L."/>
            <person name="Kuhn D.N."/>
        </authorList>
    </citation>
    <scope>NUCLEOTIDE SEQUENCE [LARGE SCALE GENOMIC DNA]</scope>
    <source>
        <strain evidence="2">cv. Matina 1-6</strain>
    </source>
</reference>
<organism evidence="1 2">
    <name type="scientific">Theobroma cacao</name>
    <name type="common">Cacao</name>
    <name type="synonym">Cocoa</name>
    <dbReference type="NCBI Taxonomy" id="3641"/>
    <lineage>
        <taxon>Eukaryota</taxon>
        <taxon>Viridiplantae</taxon>
        <taxon>Streptophyta</taxon>
        <taxon>Embryophyta</taxon>
        <taxon>Tracheophyta</taxon>
        <taxon>Spermatophyta</taxon>
        <taxon>Magnoliopsida</taxon>
        <taxon>eudicotyledons</taxon>
        <taxon>Gunneridae</taxon>
        <taxon>Pentapetalae</taxon>
        <taxon>rosids</taxon>
        <taxon>malvids</taxon>
        <taxon>Malvales</taxon>
        <taxon>Malvaceae</taxon>
        <taxon>Byttnerioideae</taxon>
        <taxon>Theobroma</taxon>
    </lineage>
</organism>
<dbReference type="HOGENOM" id="CLU_2659454_0_0_1"/>
<accession>A0A061DLM3</accession>
<dbReference type="InParanoid" id="A0A061DLM3"/>
<dbReference type="EMBL" id="CM001879">
    <property type="protein sequence ID" value="EOX93332.1"/>
    <property type="molecule type" value="Genomic_DNA"/>
</dbReference>
<evidence type="ECO:0000313" key="1">
    <source>
        <dbReference type="EMBL" id="EOX93332.1"/>
    </source>
</evidence>
<gene>
    <name evidence="1" type="ORF">TCM_002169</name>
</gene>
<keyword evidence="2" id="KW-1185">Reference proteome</keyword>
<sequence length="76" mass="8698">MLGNGYWEFPLQRINQDRLSNRLKLDQTTHMKVQDYSNGMNLLLSLKQPISCQGNNERSTCIVGPALDNWKLGMSD</sequence>